<protein>
    <submittedName>
        <fullName evidence="6">VIT family protein</fullName>
    </submittedName>
</protein>
<evidence type="ECO:0000256" key="1">
    <source>
        <dbReference type="ARBA" id="ARBA00004127"/>
    </source>
</evidence>
<dbReference type="KEGG" id="mer:MMINT_04880"/>
<evidence type="ECO:0000313" key="7">
    <source>
        <dbReference type="Proteomes" id="UP000014070"/>
    </source>
</evidence>
<reference evidence="6 7" key="1">
    <citation type="journal article" date="2013" name="Genome Announc.">
        <title>Genome sequence of 'Candidatus Methanomassiliicoccus intestinalis' Issoire-Mx1, a third thermoplasmatales-related methanogenic archaeon from human feces.</title>
        <authorList>
            <person name="Borrel G."/>
            <person name="Harris H.M."/>
            <person name="Parisot N."/>
            <person name="Gaci N."/>
            <person name="Tottey W."/>
            <person name="Mihajlovski A."/>
            <person name="Deane J."/>
            <person name="Gribaldo S."/>
            <person name="Bardot O."/>
            <person name="Peyretaillade E."/>
            <person name="Peyret P."/>
            <person name="O'Toole P.W."/>
            <person name="Brugere J.F."/>
        </authorList>
    </citation>
    <scope>NUCLEOTIDE SEQUENCE [LARGE SCALE GENOMIC DNA]</scope>
    <source>
        <strain evidence="6 7">Issoire-Mx1</strain>
    </source>
</reference>
<dbReference type="RefSeq" id="WP_020448395.1">
    <property type="nucleotide sequence ID" value="NC_021353.1"/>
</dbReference>
<dbReference type="GeneID" id="41322918"/>
<dbReference type="Pfam" id="PF01988">
    <property type="entry name" value="VIT1"/>
    <property type="match status" value="1"/>
</dbReference>
<keyword evidence="4 5" id="KW-0472">Membrane</keyword>
<evidence type="ECO:0000256" key="3">
    <source>
        <dbReference type="ARBA" id="ARBA00022989"/>
    </source>
</evidence>
<feature type="transmembrane region" description="Helical" evidence="5">
    <location>
        <begin position="53"/>
        <end position="78"/>
    </location>
</feature>
<dbReference type="GO" id="GO:0012505">
    <property type="term" value="C:endomembrane system"/>
    <property type="evidence" value="ECO:0007669"/>
    <property type="project" value="UniProtKB-SubCell"/>
</dbReference>
<gene>
    <name evidence="6" type="ORF">MMINT_04880</name>
</gene>
<dbReference type="InParanoid" id="R9T562"/>
<feature type="transmembrane region" description="Helical" evidence="5">
    <location>
        <begin position="112"/>
        <end position="137"/>
    </location>
</feature>
<dbReference type="GO" id="GO:0030026">
    <property type="term" value="P:intracellular manganese ion homeostasis"/>
    <property type="evidence" value="ECO:0007669"/>
    <property type="project" value="InterPro"/>
</dbReference>
<dbReference type="GO" id="GO:0005384">
    <property type="term" value="F:manganese ion transmembrane transporter activity"/>
    <property type="evidence" value="ECO:0007669"/>
    <property type="project" value="InterPro"/>
</dbReference>
<proteinExistence type="predicted"/>
<dbReference type="InterPro" id="IPR008217">
    <property type="entry name" value="Ccc1_fam"/>
</dbReference>
<keyword evidence="7" id="KW-1185">Reference proteome</keyword>
<dbReference type="AlphaFoldDB" id="R9T562"/>
<organism evidence="6 7">
    <name type="scientific">Methanomassiliicoccus intestinalis (strain Issoire-Mx1)</name>
    <dbReference type="NCBI Taxonomy" id="1295009"/>
    <lineage>
        <taxon>Archaea</taxon>
        <taxon>Methanobacteriati</taxon>
        <taxon>Thermoplasmatota</taxon>
        <taxon>Thermoplasmata</taxon>
        <taxon>Methanomassiliicoccales</taxon>
        <taxon>Methanomassiliicoccaceae</taxon>
        <taxon>Methanomassiliicoccus</taxon>
    </lineage>
</organism>
<feature type="transmembrane region" description="Helical" evidence="5">
    <location>
        <begin position="26"/>
        <end position="47"/>
    </location>
</feature>
<feature type="transmembrane region" description="Helical" evidence="5">
    <location>
        <begin position="143"/>
        <end position="163"/>
    </location>
</feature>
<dbReference type="OrthoDB" id="60696at2157"/>
<evidence type="ECO:0000256" key="4">
    <source>
        <dbReference type="ARBA" id="ARBA00023136"/>
    </source>
</evidence>
<evidence type="ECO:0000313" key="6">
    <source>
        <dbReference type="EMBL" id="AGN25870.1"/>
    </source>
</evidence>
<dbReference type="STRING" id="1295009.MMINT_04880"/>
<evidence type="ECO:0000256" key="5">
    <source>
        <dbReference type="SAM" id="Phobius"/>
    </source>
</evidence>
<evidence type="ECO:0000256" key="2">
    <source>
        <dbReference type="ARBA" id="ARBA00022692"/>
    </source>
</evidence>
<dbReference type="Proteomes" id="UP000014070">
    <property type="component" value="Chromosome"/>
</dbReference>
<keyword evidence="2 5" id="KW-0812">Transmembrane</keyword>
<sequence length="196" mass="21204">MSDEGFLQNMKTALHEPETGPTLRRLFVNTIFDSTFVILGILIASAFSSQPNYHIVVATIVTSSVALGISTGVSVYEAENMEQSIKMKEMERAMLTSLDNTKIHRISKSTTYLLAAVNFSAPIMSGLATLSPFLILGSESIKTAAYISLAIAIVILFAVGAMMGRSGQRNPWVQGARMAIAGIGAFIICYWIESLM</sequence>
<name>R9T562_METII</name>
<accession>R9T562</accession>
<keyword evidence="3 5" id="KW-1133">Transmembrane helix</keyword>
<dbReference type="EMBL" id="CP005934">
    <property type="protein sequence ID" value="AGN25870.1"/>
    <property type="molecule type" value="Genomic_DNA"/>
</dbReference>
<comment type="subcellular location">
    <subcellularLocation>
        <location evidence="1">Endomembrane system</location>
        <topology evidence="1">Multi-pass membrane protein</topology>
    </subcellularLocation>
</comment>
<feature type="transmembrane region" description="Helical" evidence="5">
    <location>
        <begin position="175"/>
        <end position="193"/>
    </location>
</feature>
<dbReference type="HOGENOM" id="CLU_111441_0_0_2"/>